<evidence type="ECO:0000259" key="1">
    <source>
        <dbReference type="SMART" id="SM00860"/>
    </source>
</evidence>
<dbReference type="SMART" id="SM00860">
    <property type="entry name" value="SMI1_KNR4"/>
    <property type="match status" value="1"/>
</dbReference>
<feature type="domain" description="Knr4/Smi1-like" evidence="1">
    <location>
        <begin position="20"/>
        <end position="148"/>
    </location>
</feature>
<sequence>MSYIDVIKNIEDDTFYSDGNVSGGIINECEKILGLKLPKEYKKYISECGYIGFGDSILLGLDSDGENEERGTVLGDTLFARDEFSLGGEFVVIEYQDYENLYALKCSLDEELEDSPIFSFDIKYDNKLAEPVKVSDSFKEHFKTFVDNLSD</sequence>
<name>A0AB33KXY0_9FLAO</name>
<evidence type="ECO:0000313" key="2">
    <source>
        <dbReference type="EMBL" id="BFP68384.1"/>
    </source>
</evidence>
<dbReference type="InterPro" id="IPR018958">
    <property type="entry name" value="Knr4/Smi1-like_dom"/>
</dbReference>
<proteinExistence type="predicted"/>
<reference evidence="2" key="1">
    <citation type="submission" date="2024-08" db="EMBL/GenBank/DDBJ databases">
        <title>Whole genome sequence of Tenacibaculum sp. strain pbs-1 associated with black-spot shell disease in Akoya pearl oysters.</title>
        <authorList>
            <person name="Sakatoku A."/>
            <person name="Suzuki T."/>
            <person name="Hatano K."/>
            <person name="Seki M."/>
            <person name="Tanaka D."/>
            <person name="Nakamura S."/>
            <person name="Suzuki N."/>
            <person name="Isshiki T."/>
        </authorList>
    </citation>
    <scope>NUCLEOTIDE SEQUENCE</scope>
    <source>
        <strain evidence="2">Pbs-1</strain>
    </source>
</reference>
<accession>A0AB33KXY0</accession>
<dbReference type="SUPFAM" id="SSF160631">
    <property type="entry name" value="SMI1/KNR4-like"/>
    <property type="match status" value="1"/>
</dbReference>
<gene>
    <name evidence="2" type="ORF">Pbs1_17270</name>
</gene>
<dbReference type="InterPro" id="IPR037883">
    <property type="entry name" value="Knr4/Smi1-like_sf"/>
</dbReference>
<dbReference type="Gene3D" id="3.40.1580.10">
    <property type="entry name" value="SMI1/KNR4-like"/>
    <property type="match status" value="1"/>
</dbReference>
<organism evidence="2">
    <name type="scientific">Tenacibaculum sp. Pbs-1</name>
    <dbReference type="NCBI Taxonomy" id="3238748"/>
    <lineage>
        <taxon>Bacteria</taxon>
        <taxon>Pseudomonadati</taxon>
        <taxon>Bacteroidota</taxon>
        <taxon>Flavobacteriia</taxon>
        <taxon>Flavobacteriales</taxon>
        <taxon>Flavobacteriaceae</taxon>
        <taxon>Tenacibaculum</taxon>
    </lineage>
</organism>
<dbReference type="Pfam" id="PF14568">
    <property type="entry name" value="SUKH_6"/>
    <property type="match status" value="1"/>
</dbReference>
<dbReference type="EMBL" id="AP035888">
    <property type="protein sequence ID" value="BFP68384.1"/>
    <property type="molecule type" value="Genomic_DNA"/>
</dbReference>
<dbReference type="AlphaFoldDB" id="A0AB33KXY0"/>
<protein>
    <recommendedName>
        <fullName evidence="1">Knr4/Smi1-like domain-containing protein</fullName>
    </recommendedName>
</protein>